<evidence type="ECO:0000256" key="1">
    <source>
        <dbReference type="SAM" id="SignalP"/>
    </source>
</evidence>
<evidence type="ECO:0000313" key="2">
    <source>
        <dbReference type="EMBL" id="THH38410.1"/>
    </source>
</evidence>
<comment type="caution">
    <text evidence="2">The sequence shown here is derived from an EMBL/GenBank/DDBJ whole genome shotgun (WGS) entry which is preliminary data.</text>
</comment>
<dbReference type="RefSeq" id="WP_136461303.1">
    <property type="nucleotide sequence ID" value="NZ_SRKY01000001.1"/>
</dbReference>
<proteinExistence type="predicted"/>
<dbReference type="AlphaFoldDB" id="A0A4S4NQF6"/>
<dbReference type="OrthoDB" id="7720278at2"/>
<sequence>MHIRTTCAAFVAAFVPVVALAQGEAVVGGQVNLTYDIDNGLDHSENTIEGYIAYENSGFFTELWAGSLHDDPNDDAELEFYLGYGTEFGDLGVALQYVGYFLTDSGHDHNGVGVELSYPLGESVTGALYSEIDPDSKDWFHEISAEFELNDRWSTRFMYGVSDADDNAYGEAALTYAVNDTVFLEMLYEDSDDADGLMTFSVGFETSVFGG</sequence>
<keyword evidence="3" id="KW-1185">Reference proteome</keyword>
<accession>A0A4S4NQF6</accession>
<evidence type="ECO:0008006" key="4">
    <source>
        <dbReference type="Google" id="ProtNLM"/>
    </source>
</evidence>
<organism evidence="2 3">
    <name type="scientific">Aliishimia ponticola</name>
    <dbReference type="NCBI Taxonomy" id="2499833"/>
    <lineage>
        <taxon>Bacteria</taxon>
        <taxon>Pseudomonadati</taxon>
        <taxon>Pseudomonadota</taxon>
        <taxon>Alphaproteobacteria</taxon>
        <taxon>Rhodobacterales</taxon>
        <taxon>Paracoccaceae</taxon>
        <taxon>Aliishimia</taxon>
    </lineage>
</organism>
<name>A0A4S4NQF6_9RHOB</name>
<keyword evidence="1" id="KW-0732">Signal</keyword>
<gene>
    <name evidence="2" type="ORF">E4Z66_02230</name>
</gene>
<dbReference type="Proteomes" id="UP000306602">
    <property type="component" value="Unassembled WGS sequence"/>
</dbReference>
<evidence type="ECO:0000313" key="3">
    <source>
        <dbReference type="Proteomes" id="UP000306602"/>
    </source>
</evidence>
<feature type="chain" id="PRO_5020344255" description="Porin" evidence="1">
    <location>
        <begin position="22"/>
        <end position="211"/>
    </location>
</feature>
<feature type="signal peptide" evidence="1">
    <location>
        <begin position="1"/>
        <end position="21"/>
    </location>
</feature>
<reference evidence="2 3" key="1">
    <citation type="submission" date="2019-04" db="EMBL/GenBank/DDBJ databases">
        <title>Shimia ponticola sp. nov., isolated from seawater.</title>
        <authorList>
            <person name="Kim Y.-O."/>
            <person name="Yoon J.-H."/>
        </authorList>
    </citation>
    <scope>NUCLEOTIDE SEQUENCE [LARGE SCALE GENOMIC DNA]</scope>
    <source>
        <strain evidence="2 3">MYP11</strain>
    </source>
</reference>
<dbReference type="InterPro" id="IPR023614">
    <property type="entry name" value="Porin_dom_sf"/>
</dbReference>
<dbReference type="Gene3D" id="2.40.160.10">
    <property type="entry name" value="Porin"/>
    <property type="match status" value="1"/>
</dbReference>
<protein>
    <recommendedName>
        <fullName evidence="4">Porin</fullName>
    </recommendedName>
</protein>
<dbReference type="SUPFAM" id="SSF56935">
    <property type="entry name" value="Porins"/>
    <property type="match status" value="1"/>
</dbReference>
<dbReference type="EMBL" id="SRKY01000001">
    <property type="protein sequence ID" value="THH38410.1"/>
    <property type="molecule type" value="Genomic_DNA"/>
</dbReference>